<proteinExistence type="predicted"/>
<reference evidence="1" key="1">
    <citation type="submission" date="2022-04" db="EMBL/GenBank/DDBJ databases">
        <title>Genome of the entomopathogenic fungus Entomophthora muscae.</title>
        <authorList>
            <person name="Elya C."/>
            <person name="Lovett B.R."/>
            <person name="Lee E."/>
            <person name="Macias A.M."/>
            <person name="Hajek A.E."/>
            <person name="De Bivort B.L."/>
            <person name="Kasson M.T."/>
            <person name="De Fine Licht H.H."/>
            <person name="Stajich J.E."/>
        </authorList>
    </citation>
    <scope>NUCLEOTIDE SEQUENCE</scope>
    <source>
        <strain evidence="1">Berkeley</strain>
    </source>
</reference>
<keyword evidence="2" id="KW-1185">Reference proteome</keyword>
<gene>
    <name evidence="1" type="ORF">DSO57_1000284</name>
</gene>
<name>A0ACC2SYC3_9FUNG</name>
<dbReference type="Proteomes" id="UP001165960">
    <property type="component" value="Unassembled WGS sequence"/>
</dbReference>
<accession>A0ACC2SYC3</accession>
<protein>
    <submittedName>
        <fullName evidence="1">Uncharacterized protein</fullName>
    </submittedName>
</protein>
<organism evidence="1 2">
    <name type="scientific">Entomophthora muscae</name>
    <dbReference type="NCBI Taxonomy" id="34485"/>
    <lineage>
        <taxon>Eukaryota</taxon>
        <taxon>Fungi</taxon>
        <taxon>Fungi incertae sedis</taxon>
        <taxon>Zoopagomycota</taxon>
        <taxon>Entomophthoromycotina</taxon>
        <taxon>Entomophthoromycetes</taxon>
        <taxon>Entomophthorales</taxon>
        <taxon>Entomophthoraceae</taxon>
        <taxon>Entomophthora</taxon>
    </lineage>
</organism>
<evidence type="ECO:0000313" key="2">
    <source>
        <dbReference type="Proteomes" id="UP001165960"/>
    </source>
</evidence>
<dbReference type="EMBL" id="QTSX02004261">
    <property type="protein sequence ID" value="KAJ9067375.1"/>
    <property type="molecule type" value="Genomic_DNA"/>
</dbReference>
<sequence>MLPKLKEVTPEPAYAHEHKPMPETQPKPKDKQPEVNIPMDILDAKVREILAQVSLEEDLPHNTPNVERYMGLFSPPKENTVEVETVEDTPKNHKPANAPLSLLIRSAPADNPPMETEEDWIRQATPTEVEEVKILKDLIADNEKPIRLPKNGSSMRKLVEVTNAAKKLLEETKIEMTWAQFCKYCPQFQSALKQAVSDTFTRKKPEQPSPTWAPPEP</sequence>
<evidence type="ECO:0000313" key="1">
    <source>
        <dbReference type="EMBL" id="KAJ9067375.1"/>
    </source>
</evidence>
<comment type="caution">
    <text evidence="1">The sequence shown here is derived from an EMBL/GenBank/DDBJ whole genome shotgun (WGS) entry which is preliminary data.</text>
</comment>